<dbReference type="VEuPathDB" id="VectorBase:LLOJ000594"/>
<keyword evidence="4 6" id="KW-0949">S-adenosyl-L-methionine</keyword>
<dbReference type="EC" id="2.1.1.319" evidence="1"/>
<accession>A0A1B0C9H2</accession>
<dbReference type="Pfam" id="PF15804">
    <property type="entry name" value="CCDC168_N"/>
    <property type="match status" value="2"/>
</dbReference>
<comment type="catalytic activity">
    <reaction evidence="5">
        <text>L-arginyl-[protein] + S-adenosyl-L-methionine = N(omega)-methyl-L-arginyl-[protein] + S-adenosyl-L-homocysteine + H(+)</text>
        <dbReference type="Rhea" id="RHEA:48100"/>
        <dbReference type="Rhea" id="RHEA-COMP:10532"/>
        <dbReference type="Rhea" id="RHEA-COMP:11990"/>
        <dbReference type="ChEBI" id="CHEBI:15378"/>
        <dbReference type="ChEBI" id="CHEBI:29965"/>
        <dbReference type="ChEBI" id="CHEBI:57856"/>
        <dbReference type="ChEBI" id="CHEBI:59789"/>
        <dbReference type="ChEBI" id="CHEBI:65280"/>
    </reaction>
    <physiologicalReaction direction="left-to-right" evidence="5">
        <dbReference type="Rhea" id="RHEA:48101"/>
    </physiologicalReaction>
</comment>
<evidence type="ECO:0000313" key="11">
    <source>
        <dbReference type="Proteomes" id="UP000092461"/>
    </source>
</evidence>
<dbReference type="InterPro" id="IPR055135">
    <property type="entry name" value="PRMT_dom"/>
</dbReference>
<evidence type="ECO:0000256" key="6">
    <source>
        <dbReference type="PROSITE-ProRule" id="PRU01015"/>
    </source>
</evidence>
<evidence type="ECO:0000313" key="10">
    <source>
        <dbReference type="EnsemblMetazoa" id="LLOJ000594-PA"/>
    </source>
</evidence>
<feature type="region of interest" description="Disordered" evidence="7">
    <location>
        <begin position="1"/>
        <end position="29"/>
    </location>
</feature>
<dbReference type="EnsemblMetazoa" id="LLOJ000594-RA">
    <property type="protein sequence ID" value="LLOJ000594-PA"/>
    <property type="gene ID" value="LLOJ000594"/>
</dbReference>
<evidence type="ECO:0000259" key="8">
    <source>
        <dbReference type="Pfam" id="PF15804"/>
    </source>
</evidence>
<sequence length="511" mass="59067">MASSDTEMANSEANGECSTSHKEGEIKDMAPSDMTSRDYYFDSYAHFGIHEEMLKDEVRTLTYRNAMYHNKHLFKGKASSDTEMANSEANGECSTSHKEGEIKDMAPSDMTSRDYYFDSYAHFGIHEEMLKDEVRTLTYRNAMYHNKHLFKGKASSDTEMANSEANGECSTSHKEGEIKDMAPSDMTSRDYYFDSYAHFGIHEEMLKDEVRTLTYRNAMYHNKHLFKGKVVLDIGCGTGILSMFAAKAGASKVFAVECSNIVDYAKKIIEVNNLAEVITVVKGKVEEVELPGCTEVDIIISEWMGYCLFYESMLDTVLFARDKWLRPDGMMFPDRCSLFITAIEDRQYKDEKINWWDDVYGFNMSSIRKVAITEPLVDVVDPKQVVSSAYLVKEIDLYTIQKSDLEFDSPFRLIVKRNDFVQALVTYFTVDFTKCHKRLGFSTAPEAPYTHWKQTVFYFDEYMTVKKGEEIYGTFRMKPNARNNRDLDFNIDIHFKGELSEMHEQNHYRMR</sequence>
<keyword evidence="2 6" id="KW-0489">Methyltransferase</keyword>
<dbReference type="Gene3D" id="3.40.50.150">
    <property type="entry name" value="Vaccinia Virus protein VP39"/>
    <property type="match status" value="3"/>
</dbReference>
<feature type="domain" description="Coiled-coil" evidence="8">
    <location>
        <begin position="99"/>
        <end position="159"/>
    </location>
</feature>
<name>A0A1B0C9H2_LUTLO</name>
<feature type="compositionally biased region" description="Basic and acidic residues" evidence="7">
    <location>
        <begin position="19"/>
        <end position="29"/>
    </location>
</feature>
<feature type="domain" description="Protein arginine N-methyltransferase" evidence="9">
    <location>
        <begin position="334"/>
        <end position="497"/>
    </location>
</feature>
<dbReference type="InterPro" id="IPR031624">
    <property type="entry name" value="CCDC168_N"/>
</dbReference>
<dbReference type="FunFam" id="3.40.50.150:FF:000003">
    <property type="entry name" value="Blast:Protein arginine N-methyltransferase 1"/>
    <property type="match status" value="1"/>
</dbReference>
<dbReference type="Proteomes" id="UP000092461">
    <property type="component" value="Unassembled WGS sequence"/>
</dbReference>
<keyword evidence="3 6" id="KW-0808">Transferase</keyword>
<feature type="domain" description="Coiled-coil" evidence="8">
    <location>
        <begin position="24"/>
        <end position="82"/>
    </location>
</feature>
<protein>
    <recommendedName>
        <fullName evidence="1">type I protein arginine methyltransferase</fullName>
        <ecNumber evidence="1">2.1.1.319</ecNumber>
    </recommendedName>
</protein>
<dbReference type="AlphaFoldDB" id="A0A1B0C9H2"/>
<evidence type="ECO:0000259" key="9">
    <source>
        <dbReference type="Pfam" id="PF22528"/>
    </source>
</evidence>
<dbReference type="FunFam" id="2.70.160.11:FF:000001">
    <property type="entry name" value="Blast:Protein arginine N-methyltransferase 1"/>
    <property type="match status" value="1"/>
</dbReference>
<feature type="compositionally biased region" description="Basic and acidic residues" evidence="7">
    <location>
        <begin position="95"/>
        <end position="105"/>
    </location>
</feature>
<organism evidence="10 11">
    <name type="scientific">Lutzomyia longipalpis</name>
    <name type="common">Sand fly</name>
    <dbReference type="NCBI Taxonomy" id="7200"/>
    <lineage>
        <taxon>Eukaryota</taxon>
        <taxon>Metazoa</taxon>
        <taxon>Ecdysozoa</taxon>
        <taxon>Arthropoda</taxon>
        <taxon>Hexapoda</taxon>
        <taxon>Insecta</taxon>
        <taxon>Pterygota</taxon>
        <taxon>Neoptera</taxon>
        <taxon>Endopterygota</taxon>
        <taxon>Diptera</taxon>
        <taxon>Nematocera</taxon>
        <taxon>Psychodoidea</taxon>
        <taxon>Psychodidae</taxon>
        <taxon>Lutzomyia</taxon>
        <taxon>Lutzomyia</taxon>
    </lineage>
</organism>
<evidence type="ECO:0000256" key="3">
    <source>
        <dbReference type="ARBA" id="ARBA00022679"/>
    </source>
</evidence>
<reference evidence="10" key="1">
    <citation type="submission" date="2020-05" db="UniProtKB">
        <authorList>
            <consortium name="EnsemblMetazoa"/>
        </authorList>
    </citation>
    <scope>IDENTIFICATION</scope>
    <source>
        <strain evidence="10">Jacobina</strain>
    </source>
</reference>
<dbReference type="SUPFAM" id="SSF53335">
    <property type="entry name" value="S-adenosyl-L-methionine-dependent methyltransferases"/>
    <property type="match status" value="1"/>
</dbReference>
<dbReference type="InterPro" id="IPR025799">
    <property type="entry name" value="Arg_MeTrfase"/>
</dbReference>
<dbReference type="PROSITE" id="PS51678">
    <property type="entry name" value="SAM_MT_PRMT"/>
    <property type="match status" value="1"/>
</dbReference>
<dbReference type="InterPro" id="IPR029063">
    <property type="entry name" value="SAM-dependent_MTases_sf"/>
</dbReference>
<dbReference type="Pfam" id="PF06325">
    <property type="entry name" value="PrmA"/>
    <property type="match status" value="1"/>
</dbReference>
<evidence type="ECO:0000256" key="5">
    <source>
        <dbReference type="ARBA" id="ARBA00049303"/>
    </source>
</evidence>
<dbReference type="VEuPathDB" id="VectorBase:LLONM1_002182"/>
<dbReference type="GO" id="GO:0035241">
    <property type="term" value="F:protein-arginine omega-N monomethyltransferase activity"/>
    <property type="evidence" value="ECO:0007669"/>
    <property type="project" value="TreeGrafter"/>
</dbReference>
<dbReference type="PANTHER" id="PTHR11006:SF124">
    <property type="entry name" value="ARGININE METHYLTRANSFERASE 1-RELATED"/>
    <property type="match status" value="1"/>
</dbReference>
<dbReference type="PANTHER" id="PTHR11006">
    <property type="entry name" value="PROTEIN ARGININE N-METHYLTRANSFERASE"/>
    <property type="match status" value="1"/>
</dbReference>
<dbReference type="GO" id="GO:0032259">
    <property type="term" value="P:methylation"/>
    <property type="evidence" value="ECO:0007669"/>
    <property type="project" value="UniProtKB-KW"/>
</dbReference>
<dbReference type="EMBL" id="AJWK01002348">
    <property type="status" value="NOT_ANNOTATED_CDS"/>
    <property type="molecule type" value="Genomic_DNA"/>
</dbReference>
<feature type="region of interest" description="Disordered" evidence="7">
    <location>
        <begin position="79"/>
        <end position="105"/>
    </location>
</feature>
<keyword evidence="11" id="KW-1185">Reference proteome</keyword>
<evidence type="ECO:0000256" key="4">
    <source>
        <dbReference type="ARBA" id="ARBA00022691"/>
    </source>
</evidence>
<dbReference type="Gene3D" id="2.70.160.11">
    <property type="entry name" value="Hnrnp arginine n-methyltransferase1"/>
    <property type="match status" value="1"/>
</dbReference>
<evidence type="ECO:0000256" key="2">
    <source>
        <dbReference type="ARBA" id="ARBA00022603"/>
    </source>
</evidence>
<feature type="compositionally biased region" description="Polar residues" evidence="7">
    <location>
        <begin position="1"/>
        <end position="18"/>
    </location>
</feature>
<dbReference type="GO" id="GO:0005634">
    <property type="term" value="C:nucleus"/>
    <property type="evidence" value="ECO:0007669"/>
    <property type="project" value="TreeGrafter"/>
</dbReference>
<dbReference type="EMBL" id="AJWK01002349">
    <property type="status" value="NOT_ANNOTATED_CDS"/>
    <property type="molecule type" value="Genomic_DNA"/>
</dbReference>
<evidence type="ECO:0000256" key="7">
    <source>
        <dbReference type="SAM" id="MobiDB-lite"/>
    </source>
</evidence>
<dbReference type="EMBL" id="AJWK01002347">
    <property type="status" value="NOT_ANNOTATED_CDS"/>
    <property type="molecule type" value="Genomic_DNA"/>
</dbReference>
<dbReference type="GO" id="GO:0042054">
    <property type="term" value="F:histone methyltransferase activity"/>
    <property type="evidence" value="ECO:0007669"/>
    <property type="project" value="TreeGrafter"/>
</dbReference>
<dbReference type="CDD" id="cd02440">
    <property type="entry name" value="AdoMet_MTases"/>
    <property type="match status" value="1"/>
</dbReference>
<evidence type="ECO:0000256" key="1">
    <source>
        <dbReference type="ARBA" id="ARBA00011925"/>
    </source>
</evidence>
<proteinExistence type="predicted"/>
<dbReference type="Pfam" id="PF22528">
    <property type="entry name" value="PRMT_C"/>
    <property type="match status" value="1"/>
</dbReference>
<dbReference type="GO" id="GO:0035242">
    <property type="term" value="F:protein-arginine omega-N asymmetric methyltransferase activity"/>
    <property type="evidence" value="ECO:0007669"/>
    <property type="project" value="UniProtKB-EC"/>
</dbReference>
<feature type="compositionally biased region" description="Polar residues" evidence="7">
    <location>
        <begin position="79"/>
        <end position="94"/>
    </location>
</feature>